<evidence type="ECO:0000256" key="4">
    <source>
        <dbReference type="ARBA" id="ARBA00022842"/>
    </source>
</evidence>
<evidence type="ECO:0000256" key="5">
    <source>
        <dbReference type="ARBA" id="ARBA00023239"/>
    </source>
</evidence>
<comment type="cofactor">
    <cofactor evidence="1 7">
        <name>a divalent metal cation</name>
        <dbReference type="ChEBI" id="CHEBI:60240"/>
    </cofactor>
</comment>
<dbReference type="Pfam" id="PF02746">
    <property type="entry name" value="MR_MLE_N"/>
    <property type="match status" value="1"/>
</dbReference>
<sequence>MKFQEITMHKVSMRMKNPFTTSFGTEQDRSFVIIEAIDELGNIGWGECVTSDSPLYIEEFTDGSWVMLEQFLVPLVLKHEWEHPDELADLFSPFKRNNLAKAVIDAAAWDIYAKRQGISLADALGGTKKEIEVGVSLGIEDDMEKLLTNIKEKVDEGYKRIKVKIKPGKDVEVVKEIREHYPAIPLMVDANSAYTLDDIDLLKQLDPYNLMMIEQPLTAGDLIDHAELQKHLETPICLDESIHSYDDARKAIQLGSGKIINMKVGRVGGLSIMKKIHDLCEEADIPMWCGGMLESGIGRAHNIAVTSLANFTLPGDTASSSRYWHEDIIEPEVLVHNGILQVPSEPGIGYNVSHEKLAKYTVYKKTFNLN</sequence>
<dbReference type="SMART" id="SM00922">
    <property type="entry name" value="MR_MLE"/>
    <property type="match status" value="1"/>
</dbReference>
<dbReference type="Pfam" id="PF13378">
    <property type="entry name" value="MR_MLE_C"/>
    <property type="match status" value="1"/>
</dbReference>
<accession>A0ABQ5TM20</accession>
<evidence type="ECO:0000313" key="9">
    <source>
        <dbReference type="EMBL" id="GLO67366.1"/>
    </source>
</evidence>
<dbReference type="Gene3D" id="3.20.20.120">
    <property type="entry name" value="Enolase-like C-terminal domain"/>
    <property type="match status" value="1"/>
</dbReference>
<proteinExistence type="inferred from homology"/>
<evidence type="ECO:0000256" key="3">
    <source>
        <dbReference type="ARBA" id="ARBA00022723"/>
    </source>
</evidence>
<comment type="caution">
    <text evidence="9">The sequence shown here is derived from an EMBL/GenBank/DDBJ whole genome shotgun (WGS) entry which is preliminary data.</text>
</comment>
<dbReference type="PANTHER" id="PTHR48073">
    <property type="entry name" value="O-SUCCINYLBENZOATE SYNTHASE-RELATED"/>
    <property type="match status" value="1"/>
</dbReference>
<dbReference type="InterPro" id="IPR047585">
    <property type="entry name" value="MenC"/>
</dbReference>
<dbReference type="InterPro" id="IPR029017">
    <property type="entry name" value="Enolase-like_N"/>
</dbReference>
<dbReference type="CDD" id="cd03317">
    <property type="entry name" value="NAAAR"/>
    <property type="match status" value="1"/>
</dbReference>
<dbReference type="InterPro" id="IPR010197">
    <property type="entry name" value="OSBS/NAAAR"/>
</dbReference>
<comment type="pathway">
    <text evidence="7">Quinol/quinone metabolism; menaquinone biosynthesis.</text>
</comment>
<keyword evidence="10" id="KW-1185">Reference proteome</keyword>
<evidence type="ECO:0000256" key="1">
    <source>
        <dbReference type="ARBA" id="ARBA00001968"/>
    </source>
</evidence>
<dbReference type="HAMAP" id="MF_01933">
    <property type="entry name" value="MenC_2"/>
    <property type="match status" value="1"/>
</dbReference>
<comment type="similarity">
    <text evidence="7">Belongs to the mandelate racemase/muconate lactonizing enzyme family. MenC type 2 subfamily.</text>
</comment>
<dbReference type="RefSeq" id="WP_069685502.1">
    <property type="nucleotide sequence ID" value="NZ_BSKO01000001.1"/>
</dbReference>
<dbReference type="SFLD" id="SFLDS00001">
    <property type="entry name" value="Enolase"/>
    <property type="match status" value="1"/>
</dbReference>
<comment type="function">
    <text evidence="7">Converts 2-succinyl-6-hydroxy-2,4-cyclohexadiene-1-carboxylate (SHCHC) to 2-succinylbenzoate (OSB).</text>
</comment>
<dbReference type="Gene3D" id="3.30.390.10">
    <property type="entry name" value="Enolase-like, N-terminal domain"/>
    <property type="match status" value="1"/>
</dbReference>
<dbReference type="SFLD" id="SFLDG00180">
    <property type="entry name" value="muconate_cycloisomerase"/>
    <property type="match status" value="1"/>
</dbReference>
<feature type="domain" description="Mandelate racemase/muconate lactonizing enzyme C-terminal" evidence="8">
    <location>
        <begin position="143"/>
        <end position="235"/>
    </location>
</feature>
<feature type="active site" description="Proton acceptor" evidence="7">
    <location>
        <position position="263"/>
    </location>
</feature>
<name>A0ABQ5TM20_9BACI</name>
<dbReference type="SUPFAM" id="SSF51604">
    <property type="entry name" value="Enolase C-terminal domain-like"/>
    <property type="match status" value="1"/>
</dbReference>
<gene>
    <name evidence="7 9" type="primary">menC</name>
    <name evidence="9" type="ORF">MACH08_31500</name>
</gene>
<dbReference type="SFLD" id="SFLDF00009">
    <property type="entry name" value="o-succinylbenzoate_synthase"/>
    <property type="match status" value="1"/>
</dbReference>
<feature type="binding site" evidence="7">
    <location>
        <position position="239"/>
    </location>
    <ligand>
        <name>Mg(2+)</name>
        <dbReference type="ChEBI" id="CHEBI:18420"/>
    </ligand>
</feature>
<dbReference type="SUPFAM" id="SSF54826">
    <property type="entry name" value="Enolase N-terminal domain-like"/>
    <property type="match status" value="1"/>
</dbReference>
<keyword evidence="3 7" id="KW-0479">Metal-binding</keyword>
<dbReference type="Proteomes" id="UP001275436">
    <property type="component" value="Unassembled WGS sequence"/>
</dbReference>
<evidence type="ECO:0000256" key="2">
    <source>
        <dbReference type="ARBA" id="ARBA00022428"/>
    </source>
</evidence>
<dbReference type="InterPro" id="IPR029065">
    <property type="entry name" value="Enolase_C-like"/>
</dbReference>
<organism evidence="9 10">
    <name type="scientific">Oceanobacillus kimchii</name>
    <dbReference type="NCBI Taxonomy" id="746691"/>
    <lineage>
        <taxon>Bacteria</taxon>
        <taxon>Bacillati</taxon>
        <taxon>Bacillota</taxon>
        <taxon>Bacilli</taxon>
        <taxon>Bacillales</taxon>
        <taxon>Bacillaceae</taxon>
        <taxon>Oceanobacillus</taxon>
    </lineage>
</organism>
<comment type="pathway">
    <text evidence="7">Quinol/quinone metabolism; 1,4-dihydroxy-2-naphthoate biosynthesis; 1,4-dihydroxy-2-naphthoate from chorismate: step 4/7.</text>
</comment>
<protein>
    <recommendedName>
        <fullName evidence="6 7">o-succinylbenzoate synthase</fullName>
        <shortName evidence="7">OSB synthase</shortName>
        <shortName evidence="7">OSBS</shortName>
        <ecNumber evidence="6 7">4.2.1.113</ecNumber>
    </recommendedName>
    <alternativeName>
        <fullName evidence="7">4-(2'-carboxyphenyl)-4-oxybutyric acid synthase</fullName>
    </alternativeName>
    <alternativeName>
        <fullName evidence="7">o-succinylbenzoic acid synthase</fullName>
    </alternativeName>
</protein>
<feature type="active site" description="Proton donor" evidence="7">
    <location>
        <position position="164"/>
    </location>
</feature>
<evidence type="ECO:0000313" key="10">
    <source>
        <dbReference type="Proteomes" id="UP001275436"/>
    </source>
</evidence>
<keyword evidence="5 7" id="KW-0456">Lyase</keyword>
<dbReference type="EMBL" id="BSKO01000001">
    <property type="protein sequence ID" value="GLO67366.1"/>
    <property type="molecule type" value="Genomic_DNA"/>
</dbReference>
<evidence type="ECO:0000259" key="8">
    <source>
        <dbReference type="SMART" id="SM00922"/>
    </source>
</evidence>
<reference evidence="9 10" key="1">
    <citation type="submission" date="2023-02" db="EMBL/GenBank/DDBJ databases">
        <title>Oceanobacillus kimchii IFOP_LL358 isolated form Alexandrium catenella lab strain.</title>
        <authorList>
            <person name="Gajardo G."/>
            <person name="Ueki S."/>
            <person name="Maruyama F."/>
        </authorList>
    </citation>
    <scope>NUCLEOTIDE SEQUENCE [LARGE SCALE GENOMIC DNA]</scope>
    <source>
        <strain evidence="9 10">IFOP_LL358</strain>
    </source>
</reference>
<dbReference type="InterPro" id="IPR013342">
    <property type="entry name" value="Mandelate_racemase_C"/>
</dbReference>
<comment type="catalytic activity">
    <reaction evidence="7">
        <text>(1R,6R)-6-hydroxy-2-succinyl-cyclohexa-2,4-diene-1-carboxylate = 2-succinylbenzoate + H2O</text>
        <dbReference type="Rhea" id="RHEA:10196"/>
        <dbReference type="ChEBI" id="CHEBI:15377"/>
        <dbReference type="ChEBI" id="CHEBI:18325"/>
        <dbReference type="ChEBI" id="CHEBI:58689"/>
        <dbReference type="EC" id="4.2.1.113"/>
    </reaction>
</comment>
<keyword evidence="2 7" id="KW-0474">Menaquinone biosynthesis</keyword>
<dbReference type="PANTHER" id="PTHR48073:SF5">
    <property type="entry name" value="O-SUCCINYLBENZOATE SYNTHASE"/>
    <property type="match status" value="1"/>
</dbReference>
<evidence type="ECO:0000256" key="6">
    <source>
        <dbReference type="ARBA" id="ARBA00029491"/>
    </source>
</evidence>
<feature type="binding site" evidence="7">
    <location>
        <position position="214"/>
    </location>
    <ligand>
        <name>Mg(2+)</name>
        <dbReference type="ChEBI" id="CHEBI:18420"/>
    </ligand>
</feature>
<evidence type="ECO:0000256" key="7">
    <source>
        <dbReference type="HAMAP-Rule" id="MF_01933"/>
    </source>
</evidence>
<dbReference type="EC" id="4.2.1.113" evidence="6 7"/>
<feature type="binding site" evidence="7">
    <location>
        <position position="189"/>
    </location>
    <ligand>
        <name>Mg(2+)</name>
        <dbReference type="ChEBI" id="CHEBI:18420"/>
    </ligand>
</feature>
<dbReference type="InterPro" id="IPR036849">
    <property type="entry name" value="Enolase-like_C_sf"/>
</dbReference>
<keyword evidence="4 7" id="KW-0460">Magnesium</keyword>
<dbReference type="NCBIfam" id="TIGR01928">
    <property type="entry name" value="menC_lowGC_arch"/>
    <property type="match status" value="1"/>
</dbReference>
<dbReference type="InterPro" id="IPR013341">
    <property type="entry name" value="Mandelate_racemase_N_dom"/>
</dbReference>